<keyword evidence="1" id="KW-0472">Membrane</keyword>
<evidence type="ECO:0000256" key="1">
    <source>
        <dbReference type="SAM" id="Phobius"/>
    </source>
</evidence>
<feature type="transmembrane region" description="Helical" evidence="1">
    <location>
        <begin position="6"/>
        <end position="22"/>
    </location>
</feature>
<keyword evidence="1" id="KW-0812">Transmembrane</keyword>
<accession>A0AAU7LXM3</accession>
<evidence type="ECO:0000313" key="2">
    <source>
        <dbReference type="EMBL" id="XBP72375.1"/>
    </source>
</evidence>
<feature type="transmembrane region" description="Helical" evidence="1">
    <location>
        <begin position="34"/>
        <end position="51"/>
    </location>
</feature>
<sequence>MSFDFIFLRSIVLTIVVSLFFLTTGQGARKRSSLAAFWAVAALVHLIWWRLPNLSALGGSWGDAGRWLVTAWVGSLIGVTSGNGK</sequence>
<protein>
    <submittedName>
        <fullName evidence="2">Uncharacterized protein</fullName>
    </submittedName>
</protein>
<proteinExistence type="predicted"/>
<dbReference type="RefSeq" id="WP_349281895.1">
    <property type="nucleotide sequence ID" value="NZ_CBCSCU010000038.1"/>
</dbReference>
<gene>
    <name evidence="2" type="ORF">ABLV49_21840</name>
</gene>
<keyword evidence="1" id="KW-1133">Transmembrane helix</keyword>
<dbReference type="EMBL" id="CP157676">
    <property type="protein sequence ID" value="XBP72375.1"/>
    <property type="molecule type" value="Genomic_DNA"/>
</dbReference>
<name>A0AAU7LXM3_9BURK</name>
<organism evidence="2">
    <name type="scientific">Polaromonas hydrogenivorans</name>
    <dbReference type="NCBI Taxonomy" id="335476"/>
    <lineage>
        <taxon>Bacteria</taxon>
        <taxon>Pseudomonadati</taxon>
        <taxon>Pseudomonadota</taxon>
        <taxon>Betaproteobacteria</taxon>
        <taxon>Burkholderiales</taxon>
        <taxon>Comamonadaceae</taxon>
        <taxon>Polaromonas</taxon>
    </lineage>
</organism>
<geneLocation type="plasmid" evidence="2">
    <name>p1</name>
</geneLocation>
<keyword evidence="2" id="KW-0614">Plasmid</keyword>
<dbReference type="AlphaFoldDB" id="A0AAU7LXM3"/>
<reference evidence="2" key="1">
    <citation type="submission" date="2024-05" db="EMBL/GenBank/DDBJ databases">
        <authorList>
            <person name="Bunk B."/>
            <person name="Swiderski J."/>
            <person name="Sproer C."/>
            <person name="Thiel V."/>
        </authorList>
    </citation>
    <scope>NUCLEOTIDE SEQUENCE</scope>
    <source>
        <strain evidence="2">DSM 17735</strain>
        <plasmid evidence="2">p1</plasmid>
    </source>
</reference>